<feature type="signal peptide" evidence="14">
    <location>
        <begin position="1"/>
        <end position="28"/>
    </location>
</feature>
<protein>
    <recommendedName>
        <fullName evidence="3 14">Zona pellucida sperm-binding protein 3</fullName>
    </recommendedName>
</protein>
<keyword evidence="5 14" id="KW-0964">Secreted</keyword>
<keyword evidence="8" id="KW-0812">Transmembrane</keyword>
<dbReference type="GO" id="GO:0007339">
    <property type="term" value="P:binding of sperm to zona pellucida"/>
    <property type="evidence" value="ECO:0007669"/>
    <property type="project" value="UniProtKB-UniRule"/>
</dbReference>
<keyword evidence="6 14" id="KW-0272">Extracellular matrix</keyword>
<sequence length="452" mass="50162">MGRDWRKASAWWIIALIISAFTAQLVSGGTNSPRGTFGKIRTEASPVRQLEPAGLSARPRPVVVRCNPDSMEVVVQADMFGSGLEVDSRHLRLGSHSDVEGVACGAFPSGEAEFTIRAPLMDCGSKRSSTEERIVYSNVLVYAPEPSSEGLLRLDGAAVPVECHYEKKCAVTGLSLQPALVPLVSRVAVEDQIDFNLRLINDHWHFERGSYTYFLGDPIYFEASAILANHMPLRLYVDQCVATATPDAEAALRYDFIENYGCLADAYLTNSSSHFIPRAEEHKLKFKLDAFRFYQETSNQIYITCYMKVVPVTLTVSSQNRACSLTEKRWRSVDGNDQACRSCNVSSQVEEPRTTEAPKTTMMPKESAMTSEESLVQKRPEQDPVKYVQLRPGMYQSQFSKVPQSHVGLPKTEAEYTAKRTTQLGPLAVLAGEFVSPPTDSKAILRPMNKIT</sequence>
<feature type="domain" description="ZP" evidence="15">
    <location>
        <begin position="65"/>
        <end position="330"/>
    </location>
</feature>
<keyword evidence="17" id="KW-1185">Reference proteome</keyword>
<dbReference type="Gene3D" id="2.60.40.3210">
    <property type="entry name" value="Zona pellucida, ZP-N domain"/>
    <property type="match status" value="1"/>
</dbReference>
<dbReference type="FunFam" id="2.60.40.3210:FF:000001">
    <property type="entry name" value="Zona pellucida sperm-binding protein 3"/>
    <property type="match status" value="1"/>
</dbReference>
<dbReference type="InterPro" id="IPR048290">
    <property type="entry name" value="ZP_chr"/>
</dbReference>
<evidence type="ECO:0000256" key="8">
    <source>
        <dbReference type="ARBA" id="ARBA00022692"/>
    </source>
</evidence>
<dbReference type="Pfam" id="PF00100">
    <property type="entry name" value="Zona_pellucida"/>
    <property type="match status" value="1"/>
</dbReference>
<comment type="function">
    <text evidence="14">Component of the zona pellucida, an extracellular matrix surrounding oocytes which mediates sperm binding, induction of the acrosome reaction and prevents post-fertilization polyspermy. The zona pellucida is composed of 3 to 4 glycoproteins, ZP1, ZP2, ZP3, and ZP4. ZP3 is essential for sperm binding and zona matrix formation.</text>
</comment>
<evidence type="ECO:0000256" key="11">
    <source>
        <dbReference type="ARBA" id="ARBA00023136"/>
    </source>
</evidence>
<comment type="PTM">
    <text evidence="14">Proteolytically cleaved before the transmembrane segment to yield the secreted ectodomain incorporated in the zona pellucida.</text>
</comment>
<dbReference type="GO" id="GO:0035803">
    <property type="term" value="P:egg coat formation"/>
    <property type="evidence" value="ECO:0007669"/>
    <property type="project" value="UniProtKB-UniRule"/>
</dbReference>
<evidence type="ECO:0000256" key="10">
    <source>
        <dbReference type="ARBA" id="ARBA00022989"/>
    </source>
</evidence>
<accession>A0AA88JCU2</accession>
<keyword evidence="11" id="KW-0472">Membrane</keyword>
<evidence type="ECO:0000313" key="16">
    <source>
        <dbReference type="EMBL" id="KAK2822377.1"/>
    </source>
</evidence>
<evidence type="ECO:0000256" key="5">
    <source>
        <dbReference type="ARBA" id="ARBA00022525"/>
    </source>
</evidence>
<dbReference type="GO" id="GO:0032190">
    <property type="term" value="F:acrosin binding"/>
    <property type="evidence" value="ECO:0007669"/>
    <property type="project" value="TreeGrafter"/>
</dbReference>
<dbReference type="GO" id="GO:0005886">
    <property type="term" value="C:plasma membrane"/>
    <property type="evidence" value="ECO:0007669"/>
    <property type="project" value="UniProtKB-SubCell"/>
</dbReference>
<dbReference type="GO" id="GO:0035805">
    <property type="term" value="C:egg coat"/>
    <property type="evidence" value="ECO:0007669"/>
    <property type="project" value="UniProtKB-SubCell"/>
</dbReference>
<evidence type="ECO:0000256" key="13">
    <source>
        <dbReference type="ARBA" id="ARBA00023180"/>
    </source>
</evidence>
<dbReference type="InterPro" id="IPR055355">
    <property type="entry name" value="ZP-C"/>
</dbReference>
<dbReference type="SMART" id="SM00241">
    <property type="entry name" value="ZP"/>
    <property type="match status" value="1"/>
</dbReference>
<dbReference type="FunFam" id="2.60.40.4100:FF:000002">
    <property type="entry name" value="Zona pellucida sperm-binding protein 3"/>
    <property type="match status" value="1"/>
</dbReference>
<dbReference type="GO" id="GO:0035804">
    <property type="term" value="F:structural constituent of egg coat"/>
    <property type="evidence" value="ECO:0007669"/>
    <property type="project" value="UniProtKB-UniRule"/>
</dbReference>
<dbReference type="AlphaFoldDB" id="A0AA88JCU2"/>
<organism evidence="16 17">
    <name type="scientific">Channa striata</name>
    <name type="common">Snakehead murrel</name>
    <name type="synonym">Ophicephalus striatus</name>
    <dbReference type="NCBI Taxonomy" id="64152"/>
    <lineage>
        <taxon>Eukaryota</taxon>
        <taxon>Metazoa</taxon>
        <taxon>Chordata</taxon>
        <taxon>Craniata</taxon>
        <taxon>Vertebrata</taxon>
        <taxon>Euteleostomi</taxon>
        <taxon>Actinopterygii</taxon>
        <taxon>Neopterygii</taxon>
        <taxon>Teleostei</taxon>
        <taxon>Neoteleostei</taxon>
        <taxon>Acanthomorphata</taxon>
        <taxon>Anabantaria</taxon>
        <taxon>Anabantiformes</taxon>
        <taxon>Channoidei</taxon>
        <taxon>Channidae</taxon>
        <taxon>Channa</taxon>
    </lineage>
</organism>
<evidence type="ECO:0000259" key="15">
    <source>
        <dbReference type="PROSITE" id="PS51034"/>
    </source>
</evidence>
<dbReference type="InterPro" id="IPR042235">
    <property type="entry name" value="ZP-C_dom"/>
</dbReference>
<comment type="domain">
    <text evidence="14">The ZP domain is involved in the polymerization of the ZP proteins to form the zona pellucida.</text>
</comment>
<dbReference type="PANTHER" id="PTHR11576:SF2">
    <property type="entry name" value="ZONA PELLUCIDA SPERM-BINDING PROTEIN 3"/>
    <property type="match status" value="1"/>
</dbReference>
<evidence type="ECO:0000256" key="1">
    <source>
        <dbReference type="ARBA" id="ARBA00004498"/>
    </source>
</evidence>
<comment type="caution">
    <text evidence="16">The sequence shown here is derived from an EMBL/GenBank/DDBJ whole genome shotgun (WGS) entry which is preliminary data.</text>
</comment>
<evidence type="ECO:0000256" key="4">
    <source>
        <dbReference type="ARBA" id="ARBA00022475"/>
    </source>
</evidence>
<name>A0AA88JCU2_CHASR</name>
<proteinExistence type="inferred from homology"/>
<dbReference type="Gene3D" id="2.60.40.4100">
    <property type="entry name" value="Zona pellucida, ZP-C domain"/>
    <property type="match status" value="1"/>
</dbReference>
<comment type="subcellular location">
    <subcellularLocation>
        <location evidence="1">Secreted</location>
        <location evidence="1">Extracellular space</location>
        <location evidence="1">Extracellular matrix</location>
    </subcellularLocation>
    <subcellularLocation>
        <location evidence="14">Zona pellucida</location>
    </subcellularLocation>
    <subcellularLocation>
        <location evidence="14">Cell membrane</location>
        <topology evidence="14">Single-pass type I membrane protein</topology>
    </subcellularLocation>
</comment>
<keyword evidence="9 14" id="KW-0732">Signal</keyword>
<dbReference type="PROSITE" id="PS51034">
    <property type="entry name" value="ZP_2"/>
    <property type="match status" value="1"/>
</dbReference>
<dbReference type="PRINTS" id="PR00023">
    <property type="entry name" value="ZPELLUCIDA"/>
</dbReference>
<evidence type="ECO:0000256" key="6">
    <source>
        <dbReference type="ARBA" id="ARBA00022530"/>
    </source>
</evidence>
<evidence type="ECO:0000313" key="17">
    <source>
        <dbReference type="Proteomes" id="UP001187415"/>
    </source>
</evidence>
<keyword evidence="12 14" id="KW-1015">Disulfide bond</keyword>
<dbReference type="InterPro" id="IPR001507">
    <property type="entry name" value="ZP_dom"/>
</dbReference>
<gene>
    <name evidence="16" type="ORF">Q5P01_022442</name>
</gene>
<dbReference type="InterPro" id="IPR055356">
    <property type="entry name" value="ZP-N"/>
</dbReference>
<reference evidence="16" key="1">
    <citation type="submission" date="2023-07" db="EMBL/GenBank/DDBJ databases">
        <title>Chromosome-level Genome Assembly of Striped Snakehead (Channa striata).</title>
        <authorList>
            <person name="Liu H."/>
        </authorList>
    </citation>
    <scope>NUCLEOTIDE SEQUENCE</scope>
    <source>
        <strain evidence="16">Gz</strain>
        <tissue evidence="16">Muscle</tissue>
    </source>
</reference>
<feature type="chain" id="PRO_5041514598" description="Zona pellucida sperm-binding protein 3" evidence="14">
    <location>
        <begin position="29"/>
        <end position="452"/>
    </location>
</feature>
<dbReference type="GO" id="GO:2000344">
    <property type="term" value="P:positive regulation of acrosome reaction"/>
    <property type="evidence" value="ECO:0007669"/>
    <property type="project" value="UniProtKB-UniRule"/>
</dbReference>
<comment type="similarity">
    <text evidence="2 14">Belongs to the ZP domain family. ZPC subfamily.</text>
</comment>
<keyword evidence="4 14" id="KW-1003">Cell membrane</keyword>
<dbReference type="PANTHER" id="PTHR11576">
    <property type="entry name" value="ZONA PELLUCIDA SPERM-BINDING PROTEIN 3"/>
    <property type="match status" value="1"/>
</dbReference>
<dbReference type="EMBL" id="JAUPFM010000018">
    <property type="protein sequence ID" value="KAK2822377.1"/>
    <property type="molecule type" value="Genomic_DNA"/>
</dbReference>
<evidence type="ECO:0000256" key="9">
    <source>
        <dbReference type="ARBA" id="ARBA00022729"/>
    </source>
</evidence>
<dbReference type="Proteomes" id="UP001187415">
    <property type="component" value="Unassembled WGS sequence"/>
</dbReference>
<evidence type="ECO:0000256" key="12">
    <source>
        <dbReference type="ARBA" id="ARBA00023157"/>
    </source>
</evidence>
<keyword evidence="13" id="KW-0325">Glycoprotein</keyword>
<keyword evidence="10" id="KW-1133">Transmembrane helix</keyword>
<dbReference type="Pfam" id="PF23344">
    <property type="entry name" value="ZP-N"/>
    <property type="match status" value="1"/>
</dbReference>
<evidence type="ECO:0000256" key="3">
    <source>
        <dbReference type="ARBA" id="ARBA00017980"/>
    </source>
</evidence>
<evidence type="ECO:0000256" key="2">
    <source>
        <dbReference type="ARBA" id="ARBA00006735"/>
    </source>
</evidence>
<evidence type="ECO:0000256" key="14">
    <source>
        <dbReference type="RuleBase" id="RU367066"/>
    </source>
</evidence>
<evidence type="ECO:0000256" key="7">
    <source>
        <dbReference type="ARBA" id="ARBA00022685"/>
    </source>
</evidence>
<keyword evidence="7 14" id="KW-0165">Cleavage on pair of basic residues</keyword>